<evidence type="ECO:0000256" key="1">
    <source>
        <dbReference type="SAM" id="SignalP"/>
    </source>
</evidence>
<dbReference type="PANTHER" id="PTHR47327:SF22">
    <property type="entry name" value="APPLE DOMAIN-CONTAINING PROTEIN"/>
    <property type="match status" value="1"/>
</dbReference>
<dbReference type="AlphaFoldDB" id="A0A0D8Y6I0"/>
<accession>A0A0D8Y6I0</accession>
<evidence type="ECO:0000259" key="2">
    <source>
        <dbReference type="PROSITE" id="PS50948"/>
    </source>
</evidence>
<dbReference type="InterPro" id="IPR003609">
    <property type="entry name" value="Pan_app"/>
</dbReference>
<feature type="domain" description="Apple" evidence="2">
    <location>
        <begin position="30"/>
        <end position="107"/>
    </location>
</feature>
<dbReference type="SMART" id="SM00473">
    <property type="entry name" value="PAN_AP"/>
    <property type="match status" value="2"/>
</dbReference>
<sequence length="367" mass="41955">MNTCLSSFNDKMLLLLLLLPYLSWTKMDCCFERIRNHTLIGTVITTLDDVTLLQCQHECLEMKEQRCRSLMYYAKKSRCYMNSEDKDTRDSSLFSVVDTVDYYHRKCYHTLNTKIKQSVTVKRDSAFDDNCYEIFEGKVLIGVVDQLIQNVNTIEQCKKRCQRSKEANDLICKSAMYYKKDKVLIGVVDQLIQNVNTIEQCKKRCQRSKEANDLICKSAMYYKKDKECIIASMSRIDIPDLFIDDDQAVYMENICLNNRTSSTKKIQGSGKTSSEYSTGPPNIMKKTCTLLDHMEIAKDISRTTVVPTPQMNRVQPVTQKTIINNVELSGYDSPSEPTAEDITTADITTTTIMSTVSTPTTTIDARV</sequence>
<protein>
    <submittedName>
        <fullName evidence="3">PAN domain protein</fullName>
    </submittedName>
</protein>
<dbReference type="CDD" id="cd01099">
    <property type="entry name" value="PAN_AP_HGF"/>
    <property type="match status" value="2"/>
</dbReference>
<proteinExistence type="predicted"/>
<feature type="chain" id="PRO_5002336258" evidence="1">
    <location>
        <begin position="26"/>
        <end position="367"/>
    </location>
</feature>
<keyword evidence="1" id="KW-0732">Signal</keyword>
<gene>
    <name evidence="3" type="ORF">DICVIV_01532</name>
</gene>
<dbReference type="PROSITE" id="PS50948">
    <property type="entry name" value="PAN"/>
    <property type="match status" value="2"/>
</dbReference>
<dbReference type="PANTHER" id="PTHR47327">
    <property type="entry name" value="FI18240P1-RELATED"/>
    <property type="match status" value="1"/>
</dbReference>
<dbReference type="GO" id="GO:0009653">
    <property type="term" value="P:anatomical structure morphogenesis"/>
    <property type="evidence" value="ECO:0007669"/>
    <property type="project" value="TreeGrafter"/>
</dbReference>
<dbReference type="SUPFAM" id="SSF57414">
    <property type="entry name" value="Hairpin loop containing domain-like"/>
    <property type="match status" value="3"/>
</dbReference>
<dbReference type="EMBL" id="KN716167">
    <property type="protein sequence ID" value="KJH52330.1"/>
    <property type="molecule type" value="Genomic_DNA"/>
</dbReference>
<evidence type="ECO:0000313" key="4">
    <source>
        <dbReference type="Proteomes" id="UP000053766"/>
    </source>
</evidence>
<reference evidence="3 4" key="1">
    <citation type="submission" date="2013-11" db="EMBL/GenBank/DDBJ databases">
        <title>Draft genome of the bovine lungworm Dictyocaulus viviparus.</title>
        <authorList>
            <person name="Mitreva M."/>
        </authorList>
    </citation>
    <scope>NUCLEOTIDE SEQUENCE [LARGE SCALE GENOMIC DNA]</scope>
    <source>
        <strain evidence="3 4">HannoverDv2000</strain>
    </source>
</reference>
<dbReference type="Pfam" id="PF00024">
    <property type="entry name" value="PAN_1"/>
    <property type="match status" value="2"/>
</dbReference>
<reference evidence="4" key="2">
    <citation type="journal article" date="2016" name="Sci. Rep.">
        <title>Dictyocaulus viviparus genome, variome and transcriptome elucidate lungworm biology and support future intervention.</title>
        <authorList>
            <person name="McNulty S.N."/>
            <person name="Strube C."/>
            <person name="Rosa B.A."/>
            <person name="Martin J.C."/>
            <person name="Tyagi R."/>
            <person name="Choi Y.J."/>
            <person name="Wang Q."/>
            <person name="Hallsworth Pepin K."/>
            <person name="Zhang X."/>
            <person name="Ozersky P."/>
            <person name="Wilson R.K."/>
            <person name="Sternberg P.W."/>
            <person name="Gasser R.B."/>
            <person name="Mitreva M."/>
        </authorList>
    </citation>
    <scope>NUCLEOTIDE SEQUENCE [LARGE SCALE GENOMIC DNA]</scope>
    <source>
        <strain evidence="4">HannoverDv2000</strain>
    </source>
</reference>
<dbReference type="Gene3D" id="3.50.4.10">
    <property type="entry name" value="Hepatocyte Growth Factor"/>
    <property type="match status" value="3"/>
</dbReference>
<organism evidence="3 4">
    <name type="scientific">Dictyocaulus viviparus</name>
    <name type="common">Bovine lungworm</name>
    <dbReference type="NCBI Taxonomy" id="29172"/>
    <lineage>
        <taxon>Eukaryota</taxon>
        <taxon>Metazoa</taxon>
        <taxon>Ecdysozoa</taxon>
        <taxon>Nematoda</taxon>
        <taxon>Chromadorea</taxon>
        <taxon>Rhabditida</taxon>
        <taxon>Rhabditina</taxon>
        <taxon>Rhabditomorpha</taxon>
        <taxon>Strongyloidea</taxon>
        <taxon>Metastrongylidae</taxon>
        <taxon>Dictyocaulus</taxon>
    </lineage>
</organism>
<feature type="domain" description="Apple" evidence="2">
    <location>
        <begin position="172"/>
        <end position="255"/>
    </location>
</feature>
<dbReference type="InterPro" id="IPR052774">
    <property type="entry name" value="Celegans_DevNeuronal_Protein"/>
</dbReference>
<feature type="signal peptide" evidence="1">
    <location>
        <begin position="1"/>
        <end position="25"/>
    </location>
</feature>
<keyword evidence="4" id="KW-1185">Reference proteome</keyword>
<dbReference type="OrthoDB" id="6423981at2759"/>
<evidence type="ECO:0000313" key="3">
    <source>
        <dbReference type="EMBL" id="KJH52330.1"/>
    </source>
</evidence>
<name>A0A0D8Y6I0_DICVI</name>
<dbReference type="Proteomes" id="UP000053766">
    <property type="component" value="Unassembled WGS sequence"/>
</dbReference>